<dbReference type="InterPro" id="IPR011330">
    <property type="entry name" value="Glyco_hydro/deAcase_b/a-brl"/>
</dbReference>
<dbReference type="SMART" id="SM00494">
    <property type="entry name" value="ChtBD2"/>
    <property type="match status" value="1"/>
</dbReference>
<dbReference type="AlphaFoldDB" id="A0A2T7NUQ7"/>
<dbReference type="PROSITE" id="PS50940">
    <property type="entry name" value="CHIT_BIND_II"/>
    <property type="match status" value="1"/>
</dbReference>
<evidence type="ECO:0000313" key="5">
    <source>
        <dbReference type="Proteomes" id="UP000245119"/>
    </source>
</evidence>
<evidence type="ECO:0000259" key="3">
    <source>
        <dbReference type="PROSITE" id="PS50940"/>
    </source>
</evidence>
<dbReference type="SUPFAM" id="SSF88713">
    <property type="entry name" value="Glycoside hydrolase/deacetylase"/>
    <property type="match status" value="1"/>
</dbReference>
<proteinExistence type="predicted"/>
<dbReference type="PANTHER" id="PTHR45985">
    <property type="match status" value="1"/>
</dbReference>
<keyword evidence="2" id="KW-0732">Signal</keyword>
<dbReference type="GO" id="GO:0008061">
    <property type="term" value="F:chitin binding"/>
    <property type="evidence" value="ECO:0007669"/>
    <property type="project" value="InterPro"/>
</dbReference>
<evidence type="ECO:0000256" key="1">
    <source>
        <dbReference type="SAM" id="MobiDB-lite"/>
    </source>
</evidence>
<dbReference type="Pfam" id="PF01607">
    <property type="entry name" value="CBM_14"/>
    <property type="match status" value="1"/>
</dbReference>
<name>A0A2T7NUQ7_POMCA</name>
<organism evidence="4 5">
    <name type="scientific">Pomacea canaliculata</name>
    <name type="common">Golden apple snail</name>
    <dbReference type="NCBI Taxonomy" id="400727"/>
    <lineage>
        <taxon>Eukaryota</taxon>
        <taxon>Metazoa</taxon>
        <taxon>Spiralia</taxon>
        <taxon>Lophotrochozoa</taxon>
        <taxon>Mollusca</taxon>
        <taxon>Gastropoda</taxon>
        <taxon>Caenogastropoda</taxon>
        <taxon>Architaenioglossa</taxon>
        <taxon>Ampullarioidea</taxon>
        <taxon>Ampullariidae</taxon>
        <taxon>Pomacea</taxon>
    </lineage>
</organism>
<dbReference type="SUPFAM" id="SSF57625">
    <property type="entry name" value="Invertebrate chitin-binding proteins"/>
    <property type="match status" value="1"/>
</dbReference>
<dbReference type="GO" id="GO:0005576">
    <property type="term" value="C:extracellular region"/>
    <property type="evidence" value="ECO:0007669"/>
    <property type="project" value="InterPro"/>
</dbReference>
<gene>
    <name evidence="4" type="ORF">C0Q70_15374</name>
</gene>
<reference evidence="4 5" key="1">
    <citation type="submission" date="2018-04" db="EMBL/GenBank/DDBJ databases">
        <title>The genome of golden apple snail Pomacea canaliculata provides insight into stress tolerance and invasive adaptation.</title>
        <authorList>
            <person name="Liu C."/>
            <person name="Liu B."/>
            <person name="Ren Y."/>
            <person name="Zhang Y."/>
            <person name="Wang H."/>
            <person name="Li S."/>
            <person name="Jiang F."/>
            <person name="Yin L."/>
            <person name="Zhang G."/>
            <person name="Qian W."/>
            <person name="Fan W."/>
        </authorList>
    </citation>
    <scope>NUCLEOTIDE SEQUENCE [LARGE SCALE GENOMIC DNA]</scope>
    <source>
        <strain evidence="4">SZHN2017</strain>
        <tissue evidence="4">Muscle</tissue>
    </source>
</reference>
<evidence type="ECO:0000313" key="4">
    <source>
        <dbReference type="EMBL" id="PVD24884.1"/>
    </source>
</evidence>
<evidence type="ECO:0000256" key="2">
    <source>
        <dbReference type="SAM" id="SignalP"/>
    </source>
</evidence>
<dbReference type="InterPro" id="IPR036508">
    <property type="entry name" value="Chitin-bd_dom_sf"/>
</dbReference>
<dbReference type="Proteomes" id="UP000245119">
    <property type="component" value="Linkage Group LG9"/>
</dbReference>
<dbReference type="EMBL" id="PZQS01000009">
    <property type="protein sequence ID" value="PVD24884.1"/>
    <property type="molecule type" value="Genomic_DNA"/>
</dbReference>
<feature type="region of interest" description="Disordered" evidence="1">
    <location>
        <begin position="81"/>
        <end position="206"/>
    </location>
</feature>
<dbReference type="Gene3D" id="3.20.20.370">
    <property type="entry name" value="Glycoside hydrolase/deacetylase"/>
    <property type="match status" value="1"/>
</dbReference>
<feature type="compositionally biased region" description="Acidic residues" evidence="1">
    <location>
        <begin position="136"/>
        <end position="148"/>
    </location>
</feature>
<feature type="chain" id="PRO_5015619998" description="Chitin-binding type-2 domain-containing protein" evidence="2">
    <location>
        <begin position="22"/>
        <end position="482"/>
    </location>
</feature>
<dbReference type="Gene3D" id="2.170.140.10">
    <property type="entry name" value="Chitin binding domain"/>
    <property type="match status" value="1"/>
</dbReference>
<dbReference type="InterPro" id="IPR002557">
    <property type="entry name" value="Chitin-bd_dom"/>
</dbReference>
<feature type="compositionally biased region" description="Basic and acidic residues" evidence="1">
    <location>
        <begin position="166"/>
        <end position="197"/>
    </location>
</feature>
<comment type="caution">
    <text evidence="4">The sequence shown here is derived from an EMBL/GenBank/DDBJ whole genome shotgun (WGS) entry which is preliminary data.</text>
</comment>
<protein>
    <recommendedName>
        <fullName evidence="3">Chitin-binding type-2 domain-containing protein</fullName>
    </recommendedName>
</protein>
<dbReference type="GO" id="GO:0005975">
    <property type="term" value="P:carbohydrate metabolic process"/>
    <property type="evidence" value="ECO:0007669"/>
    <property type="project" value="InterPro"/>
</dbReference>
<dbReference type="PANTHER" id="PTHR45985:SF3">
    <property type="entry name" value="CHITIN DEACETYLASE-LIKE 4"/>
    <property type="match status" value="1"/>
</dbReference>
<feature type="compositionally biased region" description="Basic and acidic residues" evidence="1">
    <location>
        <begin position="124"/>
        <end position="135"/>
    </location>
</feature>
<feature type="compositionally biased region" description="Low complexity" evidence="1">
    <location>
        <begin position="151"/>
        <end position="165"/>
    </location>
</feature>
<sequence>MKTLLLVAMVTTLGGNSLTRAERLGVRCKESGAFYCHDSDPTSFTRCIDNDLHVFHCPDGLHFNTLSQTCDWPMNADCKGSGGGYKHGSSSSSRSSSKQAASADWSDGSPSSGASSHGSGKPWWRPDDVDPKSWEDVNDLVEVPYDESEGGKSVENSVSSSSSEKGSSEKGSSEKGSSEKGSSEKGSSEKGSSEKGSTEWGSTCNPSECTLPSCRCPGTDIPGGLSPKKTPQMVMITFDDEVSAAYYGYFQRLFRPGRYNPNGCPVRGCLYVSGEGTDYDLVYPLYAMGVEVASHTLSHRFPHTWWATATYQEFVDEVEGMRLSLTKNAGVSYEAIRGFRVPFLQLGADNMYAALYDSKFTYDTSMFTGSVWEGSDPVWPFTLDYTVPEQYCQHGPCPLKQYPGLWEIPVQRWYGLDGHSCAMPDGCTASADAEEDLEFFRSNFRRYYESNRAPFGIFLHARWFHTEHHLDALDRLWTSCCS</sequence>
<feature type="compositionally biased region" description="Low complexity" evidence="1">
    <location>
        <begin position="87"/>
        <end position="120"/>
    </location>
</feature>
<dbReference type="InterPro" id="IPR052740">
    <property type="entry name" value="CE4"/>
</dbReference>
<dbReference type="OrthoDB" id="504708at2759"/>
<feature type="signal peptide" evidence="2">
    <location>
        <begin position="1"/>
        <end position="21"/>
    </location>
</feature>
<keyword evidence="5" id="KW-1185">Reference proteome</keyword>
<feature type="domain" description="Chitin-binding type-2" evidence="3">
    <location>
        <begin position="25"/>
        <end position="80"/>
    </location>
</feature>
<accession>A0A2T7NUQ7</accession>